<accession>A0A1G2KPJ3</accession>
<reference evidence="1 2" key="1">
    <citation type="journal article" date="2016" name="Nat. Commun.">
        <title>Thousands of microbial genomes shed light on interconnected biogeochemical processes in an aquifer system.</title>
        <authorList>
            <person name="Anantharaman K."/>
            <person name="Brown C.T."/>
            <person name="Hug L.A."/>
            <person name="Sharon I."/>
            <person name="Castelle C.J."/>
            <person name="Probst A.J."/>
            <person name="Thomas B.C."/>
            <person name="Singh A."/>
            <person name="Wilkins M.J."/>
            <person name="Karaoz U."/>
            <person name="Brodie E.L."/>
            <person name="Williams K.H."/>
            <person name="Hubbard S.S."/>
            <person name="Banfield J.F."/>
        </authorList>
    </citation>
    <scope>NUCLEOTIDE SEQUENCE [LARGE SCALE GENOMIC DNA]</scope>
</reference>
<evidence type="ECO:0000313" key="2">
    <source>
        <dbReference type="Proteomes" id="UP000177811"/>
    </source>
</evidence>
<comment type="caution">
    <text evidence="1">The sequence shown here is derived from an EMBL/GenBank/DDBJ whole genome shotgun (WGS) entry which is preliminary data.</text>
</comment>
<dbReference type="Proteomes" id="UP000177811">
    <property type="component" value="Unassembled WGS sequence"/>
</dbReference>
<gene>
    <name evidence="1" type="ORF">A3C16_02045</name>
</gene>
<dbReference type="EMBL" id="MHQL01000066">
    <property type="protein sequence ID" value="OHA01303.1"/>
    <property type="molecule type" value="Genomic_DNA"/>
</dbReference>
<dbReference type="AlphaFoldDB" id="A0A1G2KPJ3"/>
<sequence>MEMIAMPCDIGYKTVARVRVPAPVPQDFKEEAKAPEIDCDLLAKLGEDDPEFAEWVQGLDVAPLLAEALKRALLKVPSAGILNASIKKGNLVTRARFTTSAQKRQLEAAASLLSQQFQMEVVRVVAQILDYATVMTSEKNGAEDVLVLEGEKETGQGVNRYLKVTRNAAGDGVFAFEHFDSKKSLLSEEQKFVALAQKLGVKLVLRDAETRGQPIAVGTVHGHFLREK</sequence>
<proteinExistence type="predicted"/>
<name>A0A1G2KPJ3_9BACT</name>
<organism evidence="1 2">
    <name type="scientific">Candidatus Sungbacteria bacterium RIFCSPHIGHO2_02_FULL_51_29</name>
    <dbReference type="NCBI Taxonomy" id="1802273"/>
    <lineage>
        <taxon>Bacteria</taxon>
        <taxon>Candidatus Sungiibacteriota</taxon>
    </lineage>
</organism>
<evidence type="ECO:0000313" key="1">
    <source>
        <dbReference type="EMBL" id="OHA01303.1"/>
    </source>
</evidence>
<protein>
    <submittedName>
        <fullName evidence="1">Uncharacterized protein</fullName>
    </submittedName>
</protein>